<gene>
    <name evidence="2" type="ORF">QE152_g8838</name>
</gene>
<comment type="caution">
    <text evidence="2">The sequence shown here is derived from an EMBL/GenBank/DDBJ whole genome shotgun (WGS) entry which is preliminary data.</text>
</comment>
<evidence type="ECO:0008006" key="4">
    <source>
        <dbReference type="Google" id="ProtNLM"/>
    </source>
</evidence>
<proteinExistence type="predicted"/>
<reference evidence="2 3" key="1">
    <citation type="journal article" date="2024" name="BMC Genomics">
        <title>De novo assembly and annotation of Popillia japonica's genome with initial clues to its potential as an invasive pest.</title>
        <authorList>
            <person name="Cucini C."/>
            <person name="Boschi S."/>
            <person name="Funari R."/>
            <person name="Cardaioli E."/>
            <person name="Iannotti N."/>
            <person name="Marturano G."/>
            <person name="Paoli F."/>
            <person name="Bruttini M."/>
            <person name="Carapelli A."/>
            <person name="Frati F."/>
            <person name="Nardi F."/>
        </authorList>
    </citation>
    <scope>NUCLEOTIDE SEQUENCE [LARGE SCALE GENOMIC DNA]</scope>
    <source>
        <strain evidence="2">DMR45628</strain>
    </source>
</reference>
<name>A0AAW1M1E9_POPJA</name>
<evidence type="ECO:0000313" key="3">
    <source>
        <dbReference type="Proteomes" id="UP001458880"/>
    </source>
</evidence>
<keyword evidence="3" id="KW-1185">Reference proteome</keyword>
<feature type="region of interest" description="Disordered" evidence="1">
    <location>
        <begin position="1"/>
        <end position="35"/>
    </location>
</feature>
<sequence>MSDTESSLADTENEPLQLETPPAGPSLQISSAKKQRKINYDEEIVKVLKEGNERQTNVDEVESFLLSLLPAFKKYEEKQKFMLRIEELALRLSRLNINNSKYVASRIPKKGWSCMPLASPPTLRAVYESKVFPIHALHPLSYDYLRPKWAEWISSTTTPLGYFREPPNLSGKSMTCDPIHLLFCEPVISDDVKMYENLLLSKPLIQTQTD</sequence>
<dbReference type="AlphaFoldDB" id="A0AAW1M1E9"/>
<dbReference type="EMBL" id="JASPKY010000072">
    <property type="protein sequence ID" value="KAK9739662.1"/>
    <property type="molecule type" value="Genomic_DNA"/>
</dbReference>
<accession>A0AAW1M1E9</accession>
<evidence type="ECO:0000313" key="2">
    <source>
        <dbReference type="EMBL" id="KAK9739662.1"/>
    </source>
</evidence>
<feature type="compositionally biased region" description="Polar residues" evidence="1">
    <location>
        <begin position="1"/>
        <end position="10"/>
    </location>
</feature>
<dbReference type="Proteomes" id="UP001458880">
    <property type="component" value="Unassembled WGS sequence"/>
</dbReference>
<evidence type="ECO:0000256" key="1">
    <source>
        <dbReference type="SAM" id="MobiDB-lite"/>
    </source>
</evidence>
<organism evidence="2 3">
    <name type="scientific">Popillia japonica</name>
    <name type="common">Japanese beetle</name>
    <dbReference type="NCBI Taxonomy" id="7064"/>
    <lineage>
        <taxon>Eukaryota</taxon>
        <taxon>Metazoa</taxon>
        <taxon>Ecdysozoa</taxon>
        <taxon>Arthropoda</taxon>
        <taxon>Hexapoda</taxon>
        <taxon>Insecta</taxon>
        <taxon>Pterygota</taxon>
        <taxon>Neoptera</taxon>
        <taxon>Endopterygota</taxon>
        <taxon>Coleoptera</taxon>
        <taxon>Polyphaga</taxon>
        <taxon>Scarabaeiformia</taxon>
        <taxon>Scarabaeidae</taxon>
        <taxon>Rutelinae</taxon>
        <taxon>Popillia</taxon>
    </lineage>
</organism>
<protein>
    <recommendedName>
        <fullName evidence="4">BESS domain-containing protein</fullName>
    </recommendedName>
</protein>